<gene>
    <name evidence="1" type="ORF">BG845_06922</name>
</gene>
<dbReference type="EMBL" id="MIGB01000110">
    <property type="protein sequence ID" value="OSY34372.1"/>
    <property type="molecule type" value="Genomic_DNA"/>
</dbReference>
<dbReference type="RefSeq" id="WP_269462835.1">
    <property type="nucleotide sequence ID" value="NZ_AP018920.1"/>
</dbReference>
<proteinExistence type="predicted"/>
<dbReference type="AlphaFoldDB" id="A0A1Y2MGU0"/>
<name>A0A1Y2MGU0_PSEAH</name>
<reference evidence="1 2" key="1">
    <citation type="submission" date="2016-09" db="EMBL/GenBank/DDBJ databases">
        <title>Pseudonocardia autotrophica DSM535, a candidate organism with high potential of specific P450 cytochromes.</title>
        <authorList>
            <person name="Grumaz C."/>
            <person name="Vainshtein Y."/>
            <person name="Kirstahler P."/>
            <person name="Sohn K."/>
        </authorList>
    </citation>
    <scope>NUCLEOTIDE SEQUENCE [LARGE SCALE GENOMIC DNA]</scope>
    <source>
        <strain evidence="1 2">DSM 535</strain>
    </source>
</reference>
<sequence length="40" mass="4193">MTAPEAPTVPVDQDKLTRAQKAMLALSSEVATQLAEDHGA</sequence>
<accession>A0A1Y2MGU0</accession>
<protein>
    <submittedName>
        <fullName evidence="1">Uncharacterized protein</fullName>
    </submittedName>
</protein>
<dbReference type="Proteomes" id="UP000194360">
    <property type="component" value="Unassembled WGS sequence"/>
</dbReference>
<evidence type="ECO:0000313" key="1">
    <source>
        <dbReference type="EMBL" id="OSY34372.1"/>
    </source>
</evidence>
<evidence type="ECO:0000313" key="2">
    <source>
        <dbReference type="Proteomes" id="UP000194360"/>
    </source>
</evidence>
<comment type="caution">
    <text evidence="1">The sequence shown here is derived from an EMBL/GenBank/DDBJ whole genome shotgun (WGS) entry which is preliminary data.</text>
</comment>
<dbReference type="STRING" id="2074.BG845_06922"/>
<keyword evidence="2" id="KW-1185">Reference proteome</keyword>
<organism evidence="1 2">
    <name type="scientific">Pseudonocardia autotrophica</name>
    <name type="common">Amycolata autotrophica</name>
    <name type="synonym">Nocardia autotrophica</name>
    <dbReference type="NCBI Taxonomy" id="2074"/>
    <lineage>
        <taxon>Bacteria</taxon>
        <taxon>Bacillati</taxon>
        <taxon>Actinomycetota</taxon>
        <taxon>Actinomycetes</taxon>
        <taxon>Pseudonocardiales</taxon>
        <taxon>Pseudonocardiaceae</taxon>
        <taxon>Pseudonocardia</taxon>
    </lineage>
</organism>